<dbReference type="AlphaFoldDB" id="A0A2P7QKR5"/>
<dbReference type="OrthoDB" id="9804920at2"/>
<dbReference type="SUPFAM" id="SSF51556">
    <property type="entry name" value="Metallo-dependent hydrolases"/>
    <property type="match status" value="1"/>
</dbReference>
<dbReference type="GO" id="GO:0006508">
    <property type="term" value="P:proteolysis"/>
    <property type="evidence" value="ECO:0007669"/>
    <property type="project" value="InterPro"/>
</dbReference>
<dbReference type="PANTHER" id="PTHR10443:SF12">
    <property type="entry name" value="DIPEPTIDASE"/>
    <property type="match status" value="1"/>
</dbReference>
<sequence length="395" mass="42575">MPNANRFPSRPTRRTMLAAAAATVAFPMVNFGRYSVAGAAGPTYSARTVELVRRALVVDMLAVPRIDFTPEGHSRPYSERELADFRASGLSAMHNAVGVGSKEEALAFLAAQHGLAGRHADLFLLVDEAADLDRAKQAGRIAMIMGLQNASPFEAVEDVAFFHGLGLRCAQLTYNSQNRLGSGSTDRADGGVSSYGAEIIAEMNRVGMLIDVSHCGDRTTLDTIALTTRPMAITHSNCRALADHPRNKSDEAIRALAAKDGVMGITGVRMFVRTQEPTNVGHIADHIEHVARLVGIEHVGIGSDADLNGYDDMPPAEYAKLKALYTASYAFRQRIDTDGFDHPRKVYDLTEELVRRRHGDADIALILGGNFRRLLGAAWTPAAPAAAKDKKGLGE</sequence>
<organism evidence="1 2">
    <name type="scientific">Allosphingosinicella deserti</name>
    <dbReference type="NCBI Taxonomy" id="2116704"/>
    <lineage>
        <taxon>Bacteria</taxon>
        <taxon>Pseudomonadati</taxon>
        <taxon>Pseudomonadota</taxon>
        <taxon>Alphaproteobacteria</taxon>
        <taxon>Sphingomonadales</taxon>
        <taxon>Sphingomonadaceae</taxon>
        <taxon>Allosphingosinicella</taxon>
    </lineage>
</organism>
<dbReference type="PROSITE" id="PS51318">
    <property type="entry name" value="TAT"/>
    <property type="match status" value="1"/>
</dbReference>
<dbReference type="Pfam" id="PF01244">
    <property type="entry name" value="Peptidase_M19"/>
    <property type="match status" value="1"/>
</dbReference>
<gene>
    <name evidence="1" type="ORF">C7I55_19200</name>
</gene>
<dbReference type="EMBL" id="PXYI01000006">
    <property type="protein sequence ID" value="PSJ38551.1"/>
    <property type="molecule type" value="Genomic_DNA"/>
</dbReference>
<proteinExistence type="predicted"/>
<dbReference type="PROSITE" id="PS51365">
    <property type="entry name" value="RENAL_DIPEPTIDASE_2"/>
    <property type="match status" value="1"/>
</dbReference>
<comment type="caution">
    <text evidence="1">The sequence shown here is derived from an EMBL/GenBank/DDBJ whole genome shotgun (WGS) entry which is preliminary data.</text>
</comment>
<name>A0A2P7QKR5_9SPHN</name>
<accession>A0A2P7QKR5</accession>
<reference evidence="1 2" key="1">
    <citation type="submission" date="2018-03" db="EMBL/GenBank/DDBJ databases">
        <title>The draft genome of Sphingosinicella sp. GL-C-18.</title>
        <authorList>
            <person name="Liu L."/>
            <person name="Li L."/>
            <person name="Liang L."/>
            <person name="Zhang X."/>
            <person name="Wang T."/>
        </authorList>
    </citation>
    <scope>NUCLEOTIDE SEQUENCE [LARGE SCALE GENOMIC DNA]</scope>
    <source>
        <strain evidence="1 2">GL-C-18</strain>
    </source>
</reference>
<evidence type="ECO:0000313" key="1">
    <source>
        <dbReference type="EMBL" id="PSJ38551.1"/>
    </source>
</evidence>
<dbReference type="GO" id="GO:0070573">
    <property type="term" value="F:metallodipeptidase activity"/>
    <property type="evidence" value="ECO:0007669"/>
    <property type="project" value="InterPro"/>
</dbReference>
<evidence type="ECO:0000313" key="2">
    <source>
        <dbReference type="Proteomes" id="UP000241167"/>
    </source>
</evidence>
<keyword evidence="2" id="KW-1185">Reference proteome</keyword>
<dbReference type="PANTHER" id="PTHR10443">
    <property type="entry name" value="MICROSOMAL DIPEPTIDASE"/>
    <property type="match status" value="1"/>
</dbReference>
<dbReference type="InterPro" id="IPR032466">
    <property type="entry name" value="Metal_Hydrolase"/>
</dbReference>
<dbReference type="InterPro" id="IPR006311">
    <property type="entry name" value="TAT_signal"/>
</dbReference>
<dbReference type="Gene3D" id="3.20.20.140">
    <property type="entry name" value="Metal-dependent hydrolases"/>
    <property type="match status" value="1"/>
</dbReference>
<dbReference type="RefSeq" id="WP_106514619.1">
    <property type="nucleotide sequence ID" value="NZ_PXYI01000006.1"/>
</dbReference>
<dbReference type="InterPro" id="IPR008257">
    <property type="entry name" value="Pept_M19"/>
</dbReference>
<dbReference type="Proteomes" id="UP000241167">
    <property type="component" value="Unassembled WGS sequence"/>
</dbReference>
<protein>
    <submittedName>
        <fullName evidence="1">Dipeptidase</fullName>
    </submittedName>
</protein>